<feature type="transmembrane region" description="Helical" evidence="1">
    <location>
        <begin position="12"/>
        <end position="38"/>
    </location>
</feature>
<reference evidence="2 3" key="1">
    <citation type="submission" date="2017-10" db="EMBL/GenBank/DDBJ databases">
        <title>Whole genome sequencing of Pseudoxanthomonas broegbernensis DSM 12573(T).</title>
        <authorList>
            <person name="Kumar S."/>
            <person name="Bansal K."/>
            <person name="Kaur A."/>
            <person name="Patil P."/>
            <person name="Sharma S."/>
            <person name="Patil P.B."/>
        </authorList>
    </citation>
    <scope>NUCLEOTIDE SEQUENCE [LARGE SCALE GENOMIC DNA]</scope>
    <source>
        <strain evidence="2 3">DSM 12573</strain>
    </source>
</reference>
<accession>A0A7V8GNP8</accession>
<sequence length="366" mass="38529">MTVRGLRPLQQGWSLVELAVALVIAALLMVLLITLLPLGNQVLDQDRQQRELAQAEQALLGYARAHAQMPSADSDGDGRANGGANAGWLPVHDLGLSPRMRIRYQVQPHLALPPAELFRPLVSPEFASQLSTSANGLDLCMRLLLDQRGNVPMAGLGMPVSFYLAHSGGRGHDLARGAETWDPTAQALPGDGNSPVLTSAAGPGEFSSRLACPDLLARAQGSAQAALASWSAVRMTEFNYKFRQFDVKIAELTLDQAQTGLAFAAVGLAMAIADEAIAITLVAAGWPPEGFAIGVGIAENIVALASIGFAAYQVAMATDDLKSAEEGVELAKQVEADVGLYLDKVKALHANANRKAITLDNAGLTP</sequence>
<evidence type="ECO:0000313" key="3">
    <source>
        <dbReference type="Proteomes" id="UP000462066"/>
    </source>
</evidence>
<gene>
    <name evidence="2" type="ORF">B1992_04640</name>
</gene>
<evidence type="ECO:0000256" key="1">
    <source>
        <dbReference type="SAM" id="Phobius"/>
    </source>
</evidence>
<dbReference type="RefSeq" id="WP_162310292.1">
    <property type="nucleotide sequence ID" value="NZ_JACHGU010000005.1"/>
</dbReference>
<keyword evidence="3" id="KW-1185">Reference proteome</keyword>
<dbReference type="AlphaFoldDB" id="A0A7V8GNP8"/>
<name>A0A7V8GNP8_9GAMM</name>
<dbReference type="EMBL" id="MWIP01000003">
    <property type="protein sequence ID" value="KAF1687273.1"/>
    <property type="molecule type" value="Genomic_DNA"/>
</dbReference>
<keyword evidence="1" id="KW-0812">Transmembrane</keyword>
<protein>
    <recommendedName>
        <fullName evidence="4">Prepilin-type N-terminal cleavage/methylation domain-containing protein</fullName>
    </recommendedName>
</protein>
<keyword evidence="1" id="KW-0472">Membrane</keyword>
<proteinExistence type="predicted"/>
<evidence type="ECO:0008006" key="4">
    <source>
        <dbReference type="Google" id="ProtNLM"/>
    </source>
</evidence>
<evidence type="ECO:0000313" key="2">
    <source>
        <dbReference type="EMBL" id="KAF1687273.1"/>
    </source>
</evidence>
<organism evidence="2 3">
    <name type="scientific">Pseudoxanthomonas broegbernensis</name>
    <dbReference type="NCBI Taxonomy" id="83619"/>
    <lineage>
        <taxon>Bacteria</taxon>
        <taxon>Pseudomonadati</taxon>
        <taxon>Pseudomonadota</taxon>
        <taxon>Gammaproteobacteria</taxon>
        <taxon>Lysobacterales</taxon>
        <taxon>Lysobacteraceae</taxon>
        <taxon>Pseudoxanthomonas</taxon>
    </lineage>
</organism>
<keyword evidence="1" id="KW-1133">Transmembrane helix</keyword>
<dbReference type="Proteomes" id="UP000462066">
    <property type="component" value="Unassembled WGS sequence"/>
</dbReference>
<comment type="caution">
    <text evidence="2">The sequence shown here is derived from an EMBL/GenBank/DDBJ whole genome shotgun (WGS) entry which is preliminary data.</text>
</comment>